<keyword evidence="2" id="KW-1185">Reference proteome</keyword>
<evidence type="ECO:0000313" key="2">
    <source>
        <dbReference type="Proteomes" id="UP000295277"/>
    </source>
</evidence>
<dbReference type="EMBL" id="SLVM01000004">
    <property type="protein sequence ID" value="TCM86614.1"/>
    <property type="molecule type" value="Genomic_DNA"/>
</dbReference>
<protein>
    <submittedName>
        <fullName evidence="1">Putative phiE125 gp8 family phage protein</fullName>
    </submittedName>
</protein>
<dbReference type="NCBIfam" id="TIGR02215">
    <property type="entry name" value="phage_chp_gp8"/>
    <property type="match status" value="1"/>
</dbReference>
<dbReference type="AlphaFoldDB" id="A0A4V2R4Z0"/>
<name>A0A4V2R4Z0_9RHOB</name>
<dbReference type="Gene3D" id="1.10.3230.30">
    <property type="entry name" value="Phage gp6-like head-tail connector protein"/>
    <property type="match status" value="1"/>
</dbReference>
<dbReference type="InterPro" id="IPR011738">
    <property type="entry name" value="Phage_CHP"/>
</dbReference>
<accession>A0A4V2R4Z0</accession>
<sequence length="198" mass="21483">MMLIETTLPAAALPLERFKAHLRLGTGFSDDGAEDALLEAFLRASMAAIEERTAKVLLARSFTWGVNGWRDGAREPLPVAPVSRIAELRVFDRNGTVCVCDPATYRLERDGTYPRLAAVRTCLPTIPQGGGAEVDFDAGFGAEWDSVPADLGQAVFLLAAHYHEHRHEASTGEGHMPFGVAALTERWRRLRVTAGGVA</sequence>
<dbReference type="OrthoDB" id="8478788at2"/>
<proteinExistence type="predicted"/>
<reference evidence="1 2" key="1">
    <citation type="submission" date="2019-03" db="EMBL/GenBank/DDBJ databases">
        <title>Genomic Encyclopedia of Type Strains, Phase IV (KMG-IV): sequencing the most valuable type-strain genomes for metagenomic binning, comparative biology and taxonomic classification.</title>
        <authorList>
            <person name="Goeker M."/>
        </authorList>
    </citation>
    <scope>NUCLEOTIDE SEQUENCE [LARGE SCALE GENOMIC DNA]</scope>
    <source>
        <strain evidence="1 2">DSM 21153</strain>
    </source>
</reference>
<organism evidence="1 2">
    <name type="scientific">Rhodovulum steppense</name>
    <dbReference type="NCBI Taxonomy" id="540251"/>
    <lineage>
        <taxon>Bacteria</taxon>
        <taxon>Pseudomonadati</taxon>
        <taxon>Pseudomonadota</taxon>
        <taxon>Alphaproteobacteria</taxon>
        <taxon>Rhodobacterales</taxon>
        <taxon>Paracoccaceae</taxon>
        <taxon>Rhodovulum</taxon>
    </lineage>
</organism>
<evidence type="ECO:0000313" key="1">
    <source>
        <dbReference type="EMBL" id="TCM86614.1"/>
    </source>
</evidence>
<gene>
    <name evidence="1" type="ORF">EV216_104171</name>
</gene>
<comment type="caution">
    <text evidence="1">The sequence shown here is derived from an EMBL/GenBank/DDBJ whole genome shotgun (WGS) entry which is preliminary data.</text>
</comment>
<dbReference type="Proteomes" id="UP000295277">
    <property type="component" value="Unassembled WGS sequence"/>
</dbReference>
<dbReference type="CDD" id="cd08054">
    <property type="entry name" value="gp6"/>
    <property type="match status" value="1"/>
</dbReference>